<comment type="caution">
    <text evidence="1">The sequence shown here is derived from an EMBL/GenBank/DDBJ whole genome shotgun (WGS) entry which is preliminary data.</text>
</comment>
<evidence type="ECO:0000313" key="1">
    <source>
        <dbReference type="EMBL" id="KAH6939162.1"/>
    </source>
</evidence>
<proteinExistence type="predicted"/>
<dbReference type="EMBL" id="CM023482">
    <property type="protein sequence ID" value="KAH6939162.1"/>
    <property type="molecule type" value="Genomic_DNA"/>
</dbReference>
<organism evidence="1 2">
    <name type="scientific">Hyalomma asiaticum</name>
    <name type="common">Tick</name>
    <dbReference type="NCBI Taxonomy" id="266040"/>
    <lineage>
        <taxon>Eukaryota</taxon>
        <taxon>Metazoa</taxon>
        <taxon>Ecdysozoa</taxon>
        <taxon>Arthropoda</taxon>
        <taxon>Chelicerata</taxon>
        <taxon>Arachnida</taxon>
        <taxon>Acari</taxon>
        <taxon>Parasitiformes</taxon>
        <taxon>Ixodida</taxon>
        <taxon>Ixodoidea</taxon>
        <taxon>Ixodidae</taxon>
        <taxon>Hyalomminae</taxon>
        <taxon>Hyalomma</taxon>
    </lineage>
</organism>
<sequence>MCVRNSIVPLPARHRLSKAGSAEVDAQTPEKPETMLRKVPHFGALGLALCARNCGELTAHRRLALKCWNVACGGVVGGVSTMRCPYLVMSEGT</sequence>
<name>A0ACB7SYN5_HYAAI</name>
<reference evidence="1" key="1">
    <citation type="submission" date="2020-05" db="EMBL/GenBank/DDBJ databases">
        <title>Large-scale comparative analyses of tick genomes elucidate their genetic diversity and vector capacities.</title>
        <authorList>
            <person name="Jia N."/>
            <person name="Wang J."/>
            <person name="Shi W."/>
            <person name="Du L."/>
            <person name="Sun Y."/>
            <person name="Zhan W."/>
            <person name="Jiang J."/>
            <person name="Wang Q."/>
            <person name="Zhang B."/>
            <person name="Ji P."/>
            <person name="Sakyi L.B."/>
            <person name="Cui X."/>
            <person name="Yuan T."/>
            <person name="Jiang B."/>
            <person name="Yang W."/>
            <person name="Lam T.T.-Y."/>
            <person name="Chang Q."/>
            <person name="Ding S."/>
            <person name="Wang X."/>
            <person name="Zhu J."/>
            <person name="Ruan X."/>
            <person name="Zhao L."/>
            <person name="Wei J."/>
            <person name="Que T."/>
            <person name="Du C."/>
            <person name="Cheng J."/>
            <person name="Dai P."/>
            <person name="Han X."/>
            <person name="Huang E."/>
            <person name="Gao Y."/>
            <person name="Liu J."/>
            <person name="Shao H."/>
            <person name="Ye R."/>
            <person name="Li L."/>
            <person name="Wei W."/>
            <person name="Wang X."/>
            <person name="Wang C."/>
            <person name="Yang T."/>
            <person name="Huo Q."/>
            <person name="Li W."/>
            <person name="Guo W."/>
            <person name="Chen H."/>
            <person name="Zhou L."/>
            <person name="Ni X."/>
            <person name="Tian J."/>
            <person name="Zhou Y."/>
            <person name="Sheng Y."/>
            <person name="Liu T."/>
            <person name="Pan Y."/>
            <person name="Xia L."/>
            <person name="Li J."/>
            <person name="Zhao F."/>
            <person name="Cao W."/>
        </authorList>
    </citation>
    <scope>NUCLEOTIDE SEQUENCE</scope>
    <source>
        <strain evidence="1">Hyas-2018</strain>
    </source>
</reference>
<protein>
    <submittedName>
        <fullName evidence="1">Uncharacterized protein</fullName>
    </submittedName>
</protein>
<evidence type="ECO:0000313" key="2">
    <source>
        <dbReference type="Proteomes" id="UP000821845"/>
    </source>
</evidence>
<keyword evidence="2" id="KW-1185">Reference proteome</keyword>
<accession>A0ACB7SYN5</accession>
<gene>
    <name evidence="1" type="ORF">HPB50_016385</name>
</gene>
<dbReference type="Proteomes" id="UP000821845">
    <property type="component" value="Chromosome 2"/>
</dbReference>